<dbReference type="RefSeq" id="WP_054582744.1">
    <property type="nucleotide sequence ID" value="NZ_LGUC01000001.1"/>
</dbReference>
<name>A0A0P7H7S3_9EURY</name>
<reference evidence="2" key="1">
    <citation type="submission" date="2013-11" db="EMBL/GenBank/DDBJ databases">
        <authorList>
            <person name="Hoang H.T."/>
            <person name="Killian M.L."/>
            <person name="Madson D.M."/>
            <person name="Arruda P.H.E."/>
            <person name="Sun D."/>
            <person name="Schwartz K.J."/>
            <person name="Yoon K."/>
        </authorList>
    </citation>
    <scope>NUCLEOTIDE SEQUENCE [LARGE SCALE GENOMIC DNA]</scope>
    <source>
        <strain evidence="2">CDK2</strain>
    </source>
</reference>
<gene>
    <name evidence="1" type="ORF">SY89_00167</name>
</gene>
<organism evidence="1 2">
    <name type="scientific">Halolamina pelagica</name>
    <dbReference type="NCBI Taxonomy" id="699431"/>
    <lineage>
        <taxon>Archaea</taxon>
        <taxon>Methanobacteriati</taxon>
        <taxon>Methanobacteriota</taxon>
        <taxon>Stenosarchaea group</taxon>
        <taxon>Halobacteria</taxon>
        <taxon>Halobacteriales</taxon>
        <taxon>Haloferacaceae</taxon>
    </lineage>
</organism>
<evidence type="ECO:0000313" key="1">
    <source>
        <dbReference type="EMBL" id="KPN29454.1"/>
    </source>
</evidence>
<dbReference type="Proteomes" id="UP000050535">
    <property type="component" value="Unassembled WGS sequence"/>
</dbReference>
<accession>A0A0P7H7S3</accession>
<dbReference type="AlphaFoldDB" id="A0A0P7H7S3"/>
<sequence>MGPRKELKDKLRRRTNRVADADANGTAAVGLRDPEYSAEVYAMLDFVEEVERACPEGIEIRVYVKARPSGVDFA</sequence>
<evidence type="ECO:0000313" key="2">
    <source>
        <dbReference type="Proteomes" id="UP000050535"/>
    </source>
</evidence>
<proteinExistence type="predicted"/>
<comment type="caution">
    <text evidence="1">The sequence shown here is derived from an EMBL/GenBank/DDBJ whole genome shotgun (WGS) entry which is preliminary data.</text>
</comment>
<dbReference type="EMBL" id="LGUC01000001">
    <property type="protein sequence ID" value="KPN29454.1"/>
    <property type="molecule type" value="Genomic_DNA"/>
</dbReference>
<keyword evidence="2" id="KW-1185">Reference proteome</keyword>
<protein>
    <submittedName>
        <fullName evidence="1">Uncharacterized protein</fullName>
    </submittedName>
</protein>